<dbReference type="SUPFAM" id="SSF51695">
    <property type="entry name" value="PLC-like phosphodiesterases"/>
    <property type="match status" value="1"/>
</dbReference>
<dbReference type="GO" id="GO:0070291">
    <property type="term" value="P:N-acylethanolamine metabolic process"/>
    <property type="evidence" value="ECO:0007669"/>
    <property type="project" value="TreeGrafter"/>
</dbReference>
<feature type="domain" description="GP-PDE" evidence="2">
    <location>
        <begin position="73"/>
        <end position="342"/>
    </location>
</feature>
<reference evidence="3 4" key="1">
    <citation type="journal article" date="2021" name="Elife">
        <title>Chloroplast acquisition without the gene transfer in kleptoplastic sea slugs, Plakobranchus ocellatus.</title>
        <authorList>
            <person name="Maeda T."/>
            <person name="Takahashi S."/>
            <person name="Yoshida T."/>
            <person name="Shimamura S."/>
            <person name="Takaki Y."/>
            <person name="Nagai Y."/>
            <person name="Toyoda A."/>
            <person name="Suzuki Y."/>
            <person name="Arimoto A."/>
            <person name="Ishii H."/>
            <person name="Satoh N."/>
            <person name="Nishiyama T."/>
            <person name="Hasebe M."/>
            <person name="Maruyama T."/>
            <person name="Minagawa J."/>
            <person name="Obokata J."/>
            <person name="Shigenobu S."/>
        </authorList>
    </citation>
    <scope>NUCLEOTIDE SEQUENCE [LARGE SCALE GENOMIC DNA]</scope>
</reference>
<keyword evidence="1" id="KW-1133">Transmembrane helix</keyword>
<protein>
    <submittedName>
        <fullName evidence="3">Glycerophosphodiester phosphodiesterase 1</fullName>
    </submittedName>
</protein>
<dbReference type="Pfam" id="PF03009">
    <property type="entry name" value="GDPD"/>
    <property type="match status" value="1"/>
</dbReference>
<keyword evidence="1" id="KW-0472">Membrane</keyword>
<dbReference type="GO" id="GO:0006580">
    <property type="term" value="P:ethanolamine metabolic process"/>
    <property type="evidence" value="ECO:0007669"/>
    <property type="project" value="TreeGrafter"/>
</dbReference>
<evidence type="ECO:0000256" key="1">
    <source>
        <dbReference type="SAM" id="Phobius"/>
    </source>
</evidence>
<dbReference type="EMBL" id="BMAT01012404">
    <property type="protein sequence ID" value="GFR91672.1"/>
    <property type="molecule type" value="Genomic_DNA"/>
</dbReference>
<dbReference type="PANTHER" id="PTHR46320">
    <property type="entry name" value="GLYCEROPHOSPHODIESTER PHOSPHODIESTERASE 1"/>
    <property type="match status" value="1"/>
</dbReference>
<dbReference type="GO" id="GO:0008889">
    <property type="term" value="F:glycerophosphodiester phosphodiesterase activity"/>
    <property type="evidence" value="ECO:0007669"/>
    <property type="project" value="TreeGrafter"/>
</dbReference>
<dbReference type="GO" id="GO:0006644">
    <property type="term" value="P:phospholipid metabolic process"/>
    <property type="evidence" value="ECO:0007669"/>
    <property type="project" value="TreeGrafter"/>
</dbReference>
<comment type="caution">
    <text evidence="3">The sequence shown here is derived from an EMBL/GenBank/DDBJ whole genome shotgun (WGS) entry which is preliminary data.</text>
</comment>
<dbReference type="InterPro" id="IPR017946">
    <property type="entry name" value="PLC-like_Pdiesterase_TIM-brl"/>
</dbReference>
<dbReference type="InterPro" id="IPR030395">
    <property type="entry name" value="GP_PDE_dom"/>
</dbReference>
<dbReference type="Gene3D" id="3.20.20.190">
    <property type="entry name" value="Phosphatidylinositol (PI) phosphodiesterase"/>
    <property type="match status" value="1"/>
</dbReference>
<gene>
    <name evidence="3" type="ORF">ElyMa_006181500</name>
</gene>
<keyword evidence="4" id="KW-1185">Reference proteome</keyword>
<evidence type="ECO:0000313" key="3">
    <source>
        <dbReference type="EMBL" id="GFR91672.1"/>
    </source>
</evidence>
<accession>A0AAV4H0W7</accession>
<organism evidence="3 4">
    <name type="scientific">Elysia marginata</name>
    <dbReference type="NCBI Taxonomy" id="1093978"/>
    <lineage>
        <taxon>Eukaryota</taxon>
        <taxon>Metazoa</taxon>
        <taxon>Spiralia</taxon>
        <taxon>Lophotrochozoa</taxon>
        <taxon>Mollusca</taxon>
        <taxon>Gastropoda</taxon>
        <taxon>Heterobranchia</taxon>
        <taxon>Euthyneura</taxon>
        <taxon>Panpulmonata</taxon>
        <taxon>Sacoglossa</taxon>
        <taxon>Placobranchoidea</taxon>
        <taxon>Plakobranchidae</taxon>
        <taxon>Elysia</taxon>
    </lineage>
</organism>
<sequence>MLISQKVLLVCGHLLVLWMIINTFITDSLGIALVLSALIIGGLQYVRIAPVHSSKISESIESLFKVDHKNHVKNTIFHKGGGYHAPENTLEAVHQAIALGVPAVEIDLEITSDGVGVLIHGPELAPTTDGTGRISKVTHDYIKTLNAAANDPNKDKFPVARIPTIDECIRLCIDNSLIVFIDCKSDAQRTAKLIAELYQKYPELYGLGVVCSFYPHLIYSVRQADANIITAVTHRSFYISLAGEDGEERNKELWKRVLAPFADAVLEWAHNGLIWFLCGNSFFLCSRNKISKDSKAFYQSLGVRLVAWTVNEPIEKQFLVDHLGIPVITDGLNTPSAIPRQGEATA</sequence>
<evidence type="ECO:0000259" key="2">
    <source>
        <dbReference type="PROSITE" id="PS51704"/>
    </source>
</evidence>
<feature type="transmembrane region" description="Helical" evidence="1">
    <location>
        <begin position="7"/>
        <end position="25"/>
    </location>
</feature>
<proteinExistence type="predicted"/>
<dbReference type="GO" id="GO:0005886">
    <property type="term" value="C:plasma membrane"/>
    <property type="evidence" value="ECO:0007669"/>
    <property type="project" value="TreeGrafter"/>
</dbReference>
<keyword evidence="1" id="KW-0812">Transmembrane</keyword>
<dbReference type="PROSITE" id="PS51704">
    <property type="entry name" value="GP_PDE"/>
    <property type="match status" value="1"/>
</dbReference>
<dbReference type="AlphaFoldDB" id="A0AAV4H0W7"/>
<dbReference type="Proteomes" id="UP000762676">
    <property type="component" value="Unassembled WGS sequence"/>
</dbReference>
<dbReference type="PANTHER" id="PTHR46320:SF1">
    <property type="entry name" value="GLYCEROPHOSPHODIESTER PHOSPHODIESTERASE 1"/>
    <property type="match status" value="1"/>
</dbReference>
<name>A0AAV4H0W7_9GAST</name>
<evidence type="ECO:0000313" key="4">
    <source>
        <dbReference type="Proteomes" id="UP000762676"/>
    </source>
</evidence>